<sequence>MAESDGDLADVVALSFMVNLIITQNGIDYYMVRANFLRECGADMGVSNGGSWGRDGAQEDRLLEHWTALLADKTDHFRVAGHFRWGKVLSTQTNFDSSPQFKYGVLRR</sequence>
<evidence type="ECO:0000313" key="2">
    <source>
        <dbReference type="Proteomes" id="UP000054567"/>
    </source>
</evidence>
<dbReference type="AlphaFoldDB" id="A0A0J6F742"/>
<evidence type="ECO:0000313" key="1">
    <source>
        <dbReference type="EMBL" id="KMM66008.1"/>
    </source>
</evidence>
<reference evidence="2" key="3">
    <citation type="journal article" date="2010" name="Genome Res.">
        <title>Population genomic sequencing of Coccidioides fungi reveals recent hybridization and transposon control.</title>
        <authorList>
            <person name="Neafsey D.E."/>
            <person name="Barker B.M."/>
            <person name="Sharpton T.J."/>
            <person name="Stajich J.E."/>
            <person name="Park D.J."/>
            <person name="Whiston E."/>
            <person name="Hung C.-Y."/>
            <person name="McMahan C."/>
            <person name="White J."/>
            <person name="Sykes S."/>
            <person name="Heiman D."/>
            <person name="Young S."/>
            <person name="Zeng Q."/>
            <person name="Abouelleil A."/>
            <person name="Aftuck L."/>
            <person name="Bessette D."/>
            <person name="Brown A."/>
            <person name="FitzGerald M."/>
            <person name="Lui A."/>
            <person name="Macdonald J.P."/>
            <person name="Priest M."/>
            <person name="Orbach M.J."/>
            <person name="Galgiani J.N."/>
            <person name="Kirkland T.N."/>
            <person name="Cole G.T."/>
            <person name="Birren B.W."/>
            <person name="Henn M.R."/>
            <person name="Taylor J.W."/>
            <person name="Rounsley S.D."/>
        </authorList>
    </citation>
    <scope>NUCLEOTIDE SEQUENCE [LARGE SCALE GENOMIC DNA]</scope>
    <source>
        <strain evidence="2">RMSCC 3488</strain>
    </source>
</reference>
<dbReference type="VEuPathDB" id="FungiDB:CPAG_02349"/>
<gene>
    <name evidence="1" type="ORF">CPAG_02349</name>
</gene>
<organism evidence="1 2">
    <name type="scientific">Coccidioides posadasii RMSCC 3488</name>
    <dbReference type="NCBI Taxonomy" id="454284"/>
    <lineage>
        <taxon>Eukaryota</taxon>
        <taxon>Fungi</taxon>
        <taxon>Dikarya</taxon>
        <taxon>Ascomycota</taxon>
        <taxon>Pezizomycotina</taxon>
        <taxon>Eurotiomycetes</taxon>
        <taxon>Eurotiomycetidae</taxon>
        <taxon>Onygenales</taxon>
        <taxon>Onygenaceae</taxon>
        <taxon>Coccidioides</taxon>
    </lineage>
</organism>
<protein>
    <submittedName>
        <fullName evidence="1">Uncharacterized protein</fullName>
    </submittedName>
</protein>
<dbReference type="EMBL" id="DS268109">
    <property type="protein sequence ID" value="KMM66008.1"/>
    <property type="molecule type" value="Genomic_DNA"/>
</dbReference>
<name>A0A0J6F742_COCPO</name>
<reference evidence="1 2" key="1">
    <citation type="submission" date="2007-06" db="EMBL/GenBank/DDBJ databases">
        <title>The Genome Sequence of Coccidioides posadasii RMSCC_3488.</title>
        <authorList>
            <consortium name="Coccidioides Genome Resources Consortium"/>
            <consortium name="The Broad Institute Genome Sequencing Platform"/>
            <person name="Henn M.R."/>
            <person name="Sykes S."/>
            <person name="Young S."/>
            <person name="Jaffe D."/>
            <person name="Berlin A."/>
            <person name="Alvarez P."/>
            <person name="Butler J."/>
            <person name="Gnerre S."/>
            <person name="Grabherr M."/>
            <person name="Mauceli E."/>
            <person name="Brockman W."/>
            <person name="Kodira C."/>
            <person name="Alvarado L."/>
            <person name="Zeng Q."/>
            <person name="Crawford M."/>
            <person name="Antoine C."/>
            <person name="Devon K."/>
            <person name="Galgiani J."/>
            <person name="Orsborn K."/>
            <person name="Lewis M.L."/>
            <person name="Nusbaum C."/>
            <person name="Galagan J."/>
            <person name="Birren B."/>
        </authorList>
    </citation>
    <scope>NUCLEOTIDE SEQUENCE [LARGE SCALE GENOMIC DNA]</scope>
    <source>
        <strain evidence="1 2">RMSCC 3488</strain>
    </source>
</reference>
<proteinExistence type="predicted"/>
<dbReference type="Proteomes" id="UP000054567">
    <property type="component" value="Unassembled WGS sequence"/>
</dbReference>
<reference evidence="2" key="2">
    <citation type="journal article" date="2009" name="Genome Res.">
        <title>Comparative genomic analyses of the human fungal pathogens Coccidioides and their relatives.</title>
        <authorList>
            <person name="Sharpton T.J."/>
            <person name="Stajich J.E."/>
            <person name="Rounsley S.D."/>
            <person name="Gardner M.J."/>
            <person name="Wortman J.R."/>
            <person name="Jordar V.S."/>
            <person name="Maiti R."/>
            <person name="Kodira C.D."/>
            <person name="Neafsey D.E."/>
            <person name="Zeng Q."/>
            <person name="Hung C.-Y."/>
            <person name="McMahan C."/>
            <person name="Muszewska A."/>
            <person name="Grynberg M."/>
            <person name="Mandel M.A."/>
            <person name="Kellner E.M."/>
            <person name="Barker B.M."/>
            <person name="Galgiani J.N."/>
            <person name="Orbach M.J."/>
            <person name="Kirkland T.N."/>
            <person name="Cole G.T."/>
            <person name="Henn M.R."/>
            <person name="Birren B.W."/>
            <person name="Taylor J.W."/>
        </authorList>
    </citation>
    <scope>NUCLEOTIDE SEQUENCE [LARGE SCALE GENOMIC DNA]</scope>
    <source>
        <strain evidence="2">RMSCC 3488</strain>
    </source>
</reference>
<accession>A0A0J6F742</accession>